<feature type="transmembrane region" description="Helical" evidence="2">
    <location>
        <begin position="267"/>
        <end position="286"/>
    </location>
</feature>
<dbReference type="InterPro" id="IPR002656">
    <property type="entry name" value="Acyl_transf_3_dom"/>
</dbReference>
<dbReference type="InterPro" id="IPR050879">
    <property type="entry name" value="Acyltransferase_3"/>
</dbReference>
<dbReference type="PANTHER" id="PTHR23028:SF53">
    <property type="entry name" value="ACYL_TRANSF_3 DOMAIN-CONTAINING PROTEIN"/>
    <property type="match status" value="1"/>
</dbReference>
<dbReference type="InParanoid" id="M4BVE5"/>
<dbReference type="HOGENOM" id="CLU_044425_1_0_1"/>
<dbReference type="Proteomes" id="UP000011713">
    <property type="component" value="Unassembled WGS sequence"/>
</dbReference>
<dbReference type="AlphaFoldDB" id="M4BVE5"/>
<dbReference type="VEuPathDB" id="FungiDB:HpaG810487"/>
<dbReference type="GO" id="GO:0016020">
    <property type="term" value="C:membrane"/>
    <property type="evidence" value="ECO:0007669"/>
    <property type="project" value="TreeGrafter"/>
</dbReference>
<feature type="domain" description="Acyltransferase 3" evidence="3">
    <location>
        <begin position="84"/>
        <end position="410"/>
    </location>
</feature>
<dbReference type="GO" id="GO:0000271">
    <property type="term" value="P:polysaccharide biosynthetic process"/>
    <property type="evidence" value="ECO:0007669"/>
    <property type="project" value="TreeGrafter"/>
</dbReference>
<evidence type="ECO:0000313" key="4">
    <source>
        <dbReference type="EnsemblProtists" id="HpaP810487"/>
    </source>
</evidence>
<proteinExistence type="predicted"/>
<feature type="transmembrane region" description="Helical" evidence="2">
    <location>
        <begin position="160"/>
        <end position="178"/>
    </location>
</feature>
<feature type="region of interest" description="Disordered" evidence="1">
    <location>
        <begin position="1"/>
        <end position="21"/>
    </location>
</feature>
<dbReference type="OMA" id="PMRPHIS"/>
<dbReference type="GO" id="GO:0016747">
    <property type="term" value="F:acyltransferase activity, transferring groups other than amino-acyl groups"/>
    <property type="evidence" value="ECO:0007669"/>
    <property type="project" value="InterPro"/>
</dbReference>
<feature type="transmembrane region" description="Helical" evidence="2">
    <location>
        <begin position="307"/>
        <end position="327"/>
    </location>
</feature>
<dbReference type="EMBL" id="JH597979">
    <property type="status" value="NOT_ANNOTATED_CDS"/>
    <property type="molecule type" value="Genomic_DNA"/>
</dbReference>
<feature type="transmembrane region" description="Helical" evidence="2">
    <location>
        <begin position="209"/>
        <end position="231"/>
    </location>
</feature>
<evidence type="ECO:0000313" key="5">
    <source>
        <dbReference type="Proteomes" id="UP000011713"/>
    </source>
</evidence>
<feature type="transmembrane region" description="Helical" evidence="2">
    <location>
        <begin position="236"/>
        <end position="255"/>
    </location>
</feature>
<dbReference type="PANTHER" id="PTHR23028">
    <property type="entry name" value="ACETYLTRANSFERASE"/>
    <property type="match status" value="1"/>
</dbReference>
<evidence type="ECO:0000256" key="2">
    <source>
        <dbReference type="SAM" id="Phobius"/>
    </source>
</evidence>
<name>M4BVE5_HYAAE</name>
<keyword evidence="2" id="KW-1133">Transmembrane helix</keyword>
<accession>M4BVE5</accession>
<dbReference type="eggNOG" id="ENOG502SIT9">
    <property type="taxonomic scope" value="Eukaryota"/>
</dbReference>
<reference evidence="5" key="1">
    <citation type="journal article" date="2010" name="Science">
        <title>Signatures of adaptation to obligate biotrophy in the Hyaloperonospora arabidopsidis genome.</title>
        <authorList>
            <person name="Baxter L."/>
            <person name="Tripathy S."/>
            <person name="Ishaque N."/>
            <person name="Boot N."/>
            <person name="Cabral A."/>
            <person name="Kemen E."/>
            <person name="Thines M."/>
            <person name="Ah-Fong A."/>
            <person name="Anderson R."/>
            <person name="Badejoko W."/>
            <person name="Bittner-Eddy P."/>
            <person name="Boore J.L."/>
            <person name="Chibucos M.C."/>
            <person name="Coates M."/>
            <person name="Dehal P."/>
            <person name="Delehaunty K."/>
            <person name="Dong S."/>
            <person name="Downton P."/>
            <person name="Dumas B."/>
            <person name="Fabro G."/>
            <person name="Fronick C."/>
            <person name="Fuerstenberg S.I."/>
            <person name="Fulton L."/>
            <person name="Gaulin E."/>
            <person name="Govers F."/>
            <person name="Hughes L."/>
            <person name="Humphray S."/>
            <person name="Jiang R.H."/>
            <person name="Judelson H."/>
            <person name="Kamoun S."/>
            <person name="Kyung K."/>
            <person name="Meijer H."/>
            <person name="Minx P."/>
            <person name="Morris P."/>
            <person name="Nelson J."/>
            <person name="Phuntumart V."/>
            <person name="Qutob D."/>
            <person name="Rehmany A."/>
            <person name="Rougon-Cardoso A."/>
            <person name="Ryden P."/>
            <person name="Torto-Alalibo T."/>
            <person name="Studholme D."/>
            <person name="Wang Y."/>
            <person name="Win J."/>
            <person name="Wood J."/>
            <person name="Clifton S.W."/>
            <person name="Rogers J."/>
            <person name="Van den Ackerveken G."/>
            <person name="Jones J.D."/>
            <person name="McDowell J.M."/>
            <person name="Beynon J."/>
            <person name="Tyler B.M."/>
        </authorList>
    </citation>
    <scope>NUCLEOTIDE SEQUENCE [LARGE SCALE GENOMIC DNA]</scope>
    <source>
        <strain evidence="5">Emoy2</strain>
    </source>
</reference>
<organism evidence="4 5">
    <name type="scientific">Hyaloperonospora arabidopsidis (strain Emoy2)</name>
    <name type="common">Downy mildew agent</name>
    <name type="synonym">Peronospora arabidopsidis</name>
    <dbReference type="NCBI Taxonomy" id="559515"/>
    <lineage>
        <taxon>Eukaryota</taxon>
        <taxon>Sar</taxon>
        <taxon>Stramenopiles</taxon>
        <taxon>Oomycota</taxon>
        <taxon>Peronosporomycetes</taxon>
        <taxon>Peronosporales</taxon>
        <taxon>Peronosporaceae</taxon>
        <taxon>Hyaloperonospora</taxon>
    </lineage>
</organism>
<evidence type="ECO:0000259" key="3">
    <source>
        <dbReference type="Pfam" id="PF01757"/>
    </source>
</evidence>
<dbReference type="Pfam" id="PF01757">
    <property type="entry name" value="Acyl_transf_3"/>
    <property type="match status" value="1"/>
</dbReference>
<sequence length="445" mass="51153">MNPDLMTNNDVSTRLEKNKTLPSGSTELDVIEIADGDTSDHGTSLSPSASEVEDETLLNQPTISMVSTVKKPLEAPSSPQTKVLFLDGVRGLAAMLVYLQHSHDFGPGLSPGGIGVDIFFVLSSFLLTWLFMKKSMKLLAQGANLRTWSYVLVDYFQKRFLRVYPLFFVTVVILALMTPEEQERYFTFNRPPLDILRTLIFEFDYRYHVFWSLPLEIAYYFVIPVFVMAVLGMRRFWWVSALPLAVWVVYEGFYTIRSNHMPMRPHISTFLTGSLAAVVFVKLDLWMKKKEFEFRWWHTIIVRAVEWLTIGTLLSVSFCGLLFTWVHSNPAPPIGGEPYISSLVSTIIVVEMIHPSWVSTMFEWNVLCYCGKISFSVYLMHPFVVENTREDNQPYYYDRLFSRLFLIPILATATYYLVEYPSLLLAQRISRHLTAQEKKAMVGAI</sequence>
<feature type="compositionally biased region" description="Polar residues" evidence="1">
    <location>
        <begin position="1"/>
        <end position="12"/>
    </location>
</feature>
<keyword evidence="2" id="KW-0812">Transmembrane</keyword>
<evidence type="ECO:0000256" key="1">
    <source>
        <dbReference type="SAM" id="MobiDB-lite"/>
    </source>
</evidence>
<dbReference type="STRING" id="559515.M4BVE5"/>
<protein>
    <recommendedName>
        <fullName evidence="3">Acyltransferase 3 domain-containing protein</fullName>
    </recommendedName>
</protein>
<keyword evidence="5" id="KW-1185">Reference proteome</keyword>
<keyword evidence="2" id="KW-0472">Membrane</keyword>
<feature type="transmembrane region" description="Helical" evidence="2">
    <location>
        <begin position="113"/>
        <end position="132"/>
    </location>
</feature>
<feature type="transmembrane region" description="Helical" evidence="2">
    <location>
        <begin position="400"/>
        <end position="418"/>
    </location>
</feature>
<dbReference type="EnsemblProtists" id="HpaT810487">
    <property type="protein sequence ID" value="HpaP810487"/>
    <property type="gene ID" value="HpaG810487"/>
</dbReference>
<reference evidence="4" key="2">
    <citation type="submission" date="2015-06" db="UniProtKB">
        <authorList>
            <consortium name="EnsemblProtists"/>
        </authorList>
    </citation>
    <scope>IDENTIFICATION</scope>
    <source>
        <strain evidence="4">Emoy2</strain>
    </source>
</reference>